<sequence>MNRSPFGPAYLLRSNEAVTGYPREDGAMMWQWWGRLEAKPVTRDRFIALAWGAVGLALVLVGLVPLWSQLVVIDLGTIGFIGTLLAITAAGTMRSSRPVLTLALGTAIFAADICQGGSPGVALIYCDLIYATVKYARSEQLQLLLRIATAATAGLGIYFVAARTFDSPYFGLAFQLLIATIVSAAWGWNVRSERSRTQTAMAAAFAEQTTRLQQTIAHDLHDLVGNQIAVAGLHIEAAKLQLANRDFDGLNQSLTRAKTGTDLGHRELRNLITVLSAVEAFQPPGTLDVAGEIQGLTKMVPGGRQLRWKPDACPALVRALTDQAPAQRRVSLRVLQELVANAVKHGRGDITVGVGGDSVGQGTLVIEVANGLASSPSTVPGTGIGMRGAEILVTSVAGTLRVHQMPDRWQVQVVIPTQRQELNIT</sequence>
<keyword evidence="6 11" id="KW-0418">Kinase</keyword>
<feature type="transmembrane region" description="Helical" evidence="9">
    <location>
        <begin position="143"/>
        <end position="161"/>
    </location>
</feature>
<evidence type="ECO:0000256" key="4">
    <source>
        <dbReference type="ARBA" id="ARBA00022679"/>
    </source>
</evidence>
<feature type="transmembrane region" description="Helical" evidence="9">
    <location>
        <begin position="70"/>
        <end position="90"/>
    </location>
</feature>
<evidence type="ECO:0000256" key="2">
    <source>
        <dbReference type="ARBA" id="ARBA00012438"/>
    </source>
</evidence>
<evidence type="ECO:0000256" key="3">
    <source>
        <dbReference type="ARBA" id="ARBA00022553"/>
    </source>
</evidence>
<organism evidence="11">
    <name type="scientific">Jonesiaceae bacterium BS-20</name>
    <dbReference type="NCBI Taxonomy" id="3120821"/>
    <lineage>
        <taxon>Bacteria</taxon>
        <taxon>Bacillati</taxon>
        <taxon>Actinomycetota</taxon>
        <taxon>Actinomycetes</taxon>
        <taxon>Micrococcales</taxon>
        <taxon>Jonesiaceae</taxon>
    </lineage>
</organism>
<evidence type="ECO:0000256" key="7">
    <source>
        <dbReference type="ARBA" id="ARBA00022840"/>
    </source>
</evidence>
<gene>
    <name evidence="11" type="ORF">V5R04_13750</name>
</gene>
<dbReference type="SUPFAM" id="SSF55874">
    <property type="entry name" value="ATPase domain of HSP90 chaperone/DNA topoisomerase II/histidine kinase"/>
    <property type="match status" value="1"/>
</dbReference>
<dbReference type="GO" id="GO:0000155">
    <property type="term" value="F:phosphorelay sensor kinase activity"/>
    <property type="evidence" value="ECO:0007669"/>
    <property type="project" value="InterPro"/>
</dbReference>
<dbReference type="AlphaFoldDB" id="A0AAU7DVB2"/>
<dbReference type="PANTHER" id="PTHR24421:SF10">
    <property type="entry name" value="NITRATE_NITRITE SENSOR PROTEIN NARQ"/>
    <property type="match status" value="1"/>
</dbReference>
<reference evidence="11" key="1">
    <citation type="submission" date="2024-02" db="EMBL/GenBank/DDBJ databases">
        <title>Tomenella chthoni gen. nov. sp. nov., a member of the family Jonesiaceae isolated from bat guano.</title>
        <authorList>
            <person name="Miller S.L."/>
            <person name="King J."/>
            <person name="Sankaranarayanan K."/>
            <person name="Lawson P.A."/>
        </authorList>
    </citation>
    <scope>NUCLEOTIDE SEQUENCE</scope>
    <source>
        <strain evidence="11">BS-20</strain>
    </source>
</reference>
<feature type="transmembrane region" description="Helical" evidence="9">
    <location>
        <begin position="46"/>
        <end position="64"/>
    </location>
</feature>
<dbReference type="InterPro" id="IPR036890">
    <property type="entry name" value="HATPase_C_sf"/>
</dbReference>
<dbReference type="GO" id="GO:0046983">
    <property type="term" value="F:protein dimerization activity"/>
    <property type="evidence" value="ECO:0007669"/>
    <property type="project" value="InterPro"/>
</dbReference>
<evidence type="ECO:0000256" key="5">
    <source>
        <dbReference type="ARBA" id="ARBA00022741"/>
    </source>
</evidence>
<dbReference type="GO" id="GO:0016020">
    <property type="term" value="C:membrane"/>
    <property type="evidence" value="ECO:0007669"/>
    <property type="project" value="InterPro"/>
</dbReference>
<evidence type="ECO:0000256" key="6">
    <source>
        <dbReference type="ARBA" id="ARBA00022777"/>
    </source>
</evidence>
<dbReference type="Gene3D" id="3.30.565.10">
    <property type="entry name" value="Histidine kinase-like ATPase, C-terminal domain"/>
    <property type="match status" value="1"/>
</dbReference>
<name>A0AAU7DVB2_9MICO</name>
<keyword evidence="8" id="KW-0902">Two-component regulatory system</keyword>
<feature type="transmembrane region" description="Helical" evidence="9">
    <location>
        <begin position="167"/>
        <end position="188"/>
    </location>
</feature>
<keyword evidence="7" id="KW-0067">ATP-binding</keyword>
<comment type="catalytic activity">
    <reaction evidence="1">
        <text>ATP + protein L-histidine = ADP + protein N-phospho-L-histidine.</text>
        <dbReference type="EC" id="2.7.13.3"/>
    </reaction>
</comment>
<keyword evidence="9" id="KW-0472">Membrane</keyword>
<dbReference type="EMBL" id="CP146203">
    <property type="protein sequence ID" value="XBH21264.1"/>
    <property type="molecule type" value="Genomic_DNA"/>
</dbReference>
<accession>A0AAU7DVB2</accession>
<keyword evidence="4" id="KW-0808">Transferase</keyword>
<proteinExistence type="predicted"/>
<evidence type="ECO:0000256" key="1">
    <source>
        <dbReference type="ARBA" id="ARBA00000085"/>
    </source>
</evidence>
<evidence type="ECO:0000313" key="11">
    <source>
        <dbReference type="EMBL" id="XBH21264.1"/>
    </source>
</evidence>
<dbReference type="InterPro" id="IPR050482">
    <property type="entry name" value="Sensor_HK_TwoCompSys"/>
</dbReference>
<dbReference type="PANTHER" id="PTHR24421">
    <property type="entry name" value="NITRATE/NITRITE SENSOR PROTEIN NARX-RELATED"/>
    <property type="match status" value="1"/>
</dbReference>
<dbReference type="Gene3D" id="1.20.5.1930">
    <property type="match status" value="1"/>
</dbReference>
<dbReference type="GO" id="GO:0005524">
    <property type="term" value="F:ATP binding"/>
    <property type="evidence" value="ECO:0007669"/>
    <property type="project" value="UniProtKB-KW"/>
</dbReference>
<evidence type="ECO:0000256" key="8">
    <source>
        <dbReference type="ARBA" id="ARBA00023012"/>
    </source>
</evidence>
<keyword evidence="9" id="KW-0812">Transmembrane</keyword>
<keyword evidence="3" id="KW-0597">Phosphoprotein</keyword>
<dbReference type="InterPro" id="IPR011712">
    <property type="entry name" value="Sig_transdc_His_kin_sub3_dim/P"/>
</dbReference>
<dbReference type="Pfam" id="PF07730">
    <property type="entry name" value="HisKA_3"/>
    <property type="match status" value="1"/>
</dbReference>
<keyword evidence="9" id="KW-1133">Transmembrane helix</keyword>
<keyword evidence="5" id="KW-0547">Nucleotide-binding</keyword>
<evidence type="ECO:0000256" key="9">
    <source>
        <dbReference type="SAM" id="Phobius"/>
    </source>
</evidence>
<protein>
    <recommendedName>
        <fullName evidence="2">histidine kinase</fullName>
        <ecNumber evidence="2">2.7.13.3</ecNumber>
    </recommendedName>
</protein>
<feature type="domain" description="Signal transduction histidine kinase subgroup 3 dimerisation and phosphoacceptor" evidence="10">
    <location>
        <begin position="214"/>
        <end position="276"/>
    </location>
</feature>
<evidence type="ECO:0000259" key="10">
    <source>
        <dbReference type="Pfam" id="PF07730"/>
    </source>
</evidence>
<dbReference type="EC" id="2.7.13.3" evidence="2"/>